<dbReference type="OrthoDB" id="4981820at2"/>
<dbReference type="SUPFAM" id="SSF50969">
    <property type="entry name" value="YVTN repeat-like/Quinoprotein amine dehydrogenase"/>
    <property type="match status" value="1"/>
</dbReference>
<dbReference type="Pfam" id="PF20148">
    <property type="entry name" value="DUF6531"/>
    <property type="match status" value="1"/>
</dbReference>
<dbReference type="Proteomes" id="UP000249341">
    <property type="component" value="Unassembled WGS sequence"/>
</dbReference>
<evidence type="ECO:0000259" key="1">
    <source>
        <dbReference type="Pfam" id="PF20148"/>
    </source>
</evidence>
<accession>A0A327Z012</accession>
<dbReference type="PANTHER" id="PTHR32305:SF15">
    <property type="entry name" value="PROTEIN RHSA-RELATED"/>
    <property type="match status" value="1"/>
</dbReference>
<dbReference type="NCBIfam" id="TIGR03696">
    <property type="entry name" value="Rhs_assc_core"/>
    <property type="match status" value="1"/>
</dbReference>
<comment type="caution">
    <text evidence="2">The sequence shown here is derived from an EMBL/GenBank/DDBJ whole genome shotgun (WGS) entry which is preliminary data.</text>
</comment>
<dbReference type="EMBL" id="QLMJ01000023">
    <property type="protein sequence ID" value="RAK27442.1"/>
    <property type="molecule type" value="Genomic_DNA"/>
</dbReference>
<evidence type="ECO:0000313" key="3">
    <source>
        <dbReference type="Proteomes" id="UP000249341"/>
    </source>
</evidence>
<feature type="domain" description="DUF6531" evidence="1">
    <location>
        <begin position="130"/>
        <end position="194"/>
    </location>
</feature>
<dbReference type="InterPro" id="IPR022385">
    <property type="entry name" value="Rhs_assc_core"/>
</dbReference>
<dbReference type="PANTHER" id="PTHR32305">
    <property type="match status" value="1"/>
</dbReference>
<sequence length="1605" mass="170806">MATSSARPDDLDAFVRGNRAADDELRGRLARLRAAYGEFQDGNRWGRLDATSLINAFGQYLDLNEVDARWVAQISQAFRAAGGDGDLATLPDAAITASLRAAGLGGGRSSVTFDDPIGYGFPPTSGFADDPVNTATGNFLIAVSDSRQWRRVYNSRSGEVGAFGLGWSSWADCRLLASPEGAAYAGPDGQRAVFRRQGAGYGRVVGIAAEVVPLDDGGLELRWFDGRVWTYDPVGRLLKADTLTFGYTDGLLSSVTARGGRTVTVTWAGDRIVAVGDVDFVYADGVLVAGGDHRYEVDEHARVVAVVDADGVAEARNSYDTSGRVVSQVSRFGLTTRYAYLPGRVTVTGDAGFTGVTNTYVHDQHGRLLSVTDGHGERLSRTYDEWGNPVTVTDRKGAVSTALWDDHGRPLRRMLPGGETFDYRYDDAGRVLEVATGDATVRYRYPGEERIPEEIVDPEGGVTRLDVRDGLVHRVTDPDGVSLAFGFDTAGEVTSVTDGLGNTARLRRDDEGRLVATVTPLGRQTLFRYDGSGRLVEREDPGGGLWRYAYSPAGRLLSVTDPAGARQETRYGDHGEPETKIDPLGNVVALRWDDFGNLARLTVSDGAKWDFTYDALSRLTSTTDPAGATWLREYDPEGNLVAATDPVGTRHTATVGREGRVTGLGDGVTGSAFEYDRLGRTLAHLRPDGTAARAGYDRCGRRTLIENPEGGRSRIEYTPAGRVRRVITPGGRATVFEHDAAGRTTARVDGAGRRTAFSYDADGAMVTAGLARMTYDEAGRLASRDGIQYTRDATGRVVAITGPAGGTRRFERDAAGRVVAAVDPLGHRSTYEYHPRGWLTRITDPLGASTSYRHDEAGRVVEAIDPLGRQTRFSYDPAGRVIGRVDGAGRAVRWAYDGSGRVVSIEAGDGSRITFRRDLLGRPVAVREGDLEVTLSWNRAGRLVERRRGGLAMRRSYGPDGERTALTMPDGSSTSYTYDGGGLLSGMTGPLTGHLAVTRDALGRIVALDGADGRRATWEYAADGHLTGYALADEADEADGVGRADRVDRVDRVDRAGRAGRAGRRARLTRDAGGRITGDGTRTYGYDAAGQLVTVDAKTLEYDPAGRLVRDGDRTFIYDAAGQLSDSDHEYDGSGRRLRDAVRAYEWDGFGRLKAVSAGGRVMSVRTDPLGELAEVDGQAVLWDGRPCLIGDTPIAAHGMPWQAGSSQLTPDWQGTVGDRRDEWGAPALTDPGLGFSGELEFAGLTWLRNRVYDPSSRAFLSPDPLPAVPGTAWSGNPYHYAGNDPLGHADPLGLRPITDSELAAYRDDMSSGAFEDAADWVGENWEYLAAGAMIVGGVALMFTGVGGPAGIALMAASGGLIAGGASAGIQKFTTGEVDWGQVGKDALVGAVTGAAGAGTVAALGSTARLAATNPFARELVLNGAEALVSGGLERGLTGGDIFNPKALAADLLTGGAAPAPGNRLGTPDLPPPPRPPEVGVDANPIIQGLDYGQLARLDTALAGRAPVVSPQAASEYLRGGDQARFDAFMEARDGRIGAAATEEEAKALQERASQMTDQFGNTRALGEEDSRVAASAMRDGVPLITNDRQLTNFLQQYPYSVEPF</sequence>
<proteinExistence type="predicted"/>
<dbReference type="NCBIfam" id="TIGR01643">
    <property type="entry name" value="YD_repeat_2x"/>
    <property type="match status" value="9"/>
</dbReference>
<gene>
    <name evidence="2" type="ORF">B0I29_12376</name>
</gene>
<evidence type="ECO:0000313" key="2">
    <source>
        <dbReference type="EMBL" id="RAK27442.1"/>
    </source>
</evidence>
<dbReference type="Gene3D" id="2.180.10.10">
    <property type="entry name" value="RHS repeat-associated core"/>
    <property type="match status" value="2"/>
</dbReference>
<keyword evidence="3" id="KW-1185">Reference proteome</keyword>
<dbReference type="InterPro" id="IPR031325">
    <property type="entry name" value="RHS_repeat"/>
</dbReference>
<dbReference type="Pfam" id="PF05593">
    <property type="entry name" value="RHS_repeat"/>
    <property type="match status" value="8"/>
</dbReference>
<dbReference type="InterPro" id="IPR050708">
    <property type="entry name" value="T6SS_VgrG/RHS"/>
</dbReference>
<dbReference type="InterPro" id="IPR011044">
    <property type="entry name" value="Quino_amine_DH_bsu"/>
</dbReference>
<dbReference type="InterPro" id="IPR045351">
    <property type="entry name" value="DUF6531"/>
</dbReference>
<name>A0A327Z012_9ACTN</name>
<organism evidence="2 3">
    <name type="scientific">Actinoplanes lutulentus</name>
    <dbReference type="NCBI Taxonomy" id="1287878"/>
    <lineage>
        <taxon>Bacteria</taxon>
        <taxon>Bacillati</taxon>
        <taxon>Actinomycetota</taxon>
        <taxon>Actinomycetes</taxon>
        <taxon>Micromonosporales</taxon>
        <taxon>Micromonosporaceae</taxon>
        <taxon>Actinoplanes</taxon>
    </lineage>
</organism>
<dbReference type="RefSeq" id="WP_146617029.1">
    <property type="nucleotide sequence ID" value="NZ_JACHWI010000003.1"/>
</dbReference>
<dbReference type="InterPro" id="IPR006530">
    <property type="entry name" value="YD"/>
</dbReference>
<protein>
    <submittedName>
        <fullName evidence="2">RHS repeat-associated protein</fullName>
    </submittedName>
</protein>
<reference evidence="2 3" key="1">
    <citation type="submission" date="2018-06" db="EMBL/GenBank/DDBJ databases">
        <title>Genomic Encyclopedia of Type Strains, Phase III (KMG-III): the genomes of soil and plant-associated and newly described type strains.</title>
        <authorList>
            <person name="Whitman W."/>
        </authorList>
    </citation>
    <scope>NUCLEOTIDE SEQUENCE [LARGE SCALE GENOMIC DNA]</scope>
    <source>
        <strain evidence="2 3">CGMCC 4.7090</strain>
    </source>
</reference>